<feature type="region of interest" description="Disordered" evidence="1">
    <location>
        <begin position="79"/>
        <end position="132"/>
    </location>
</feature>
<dbReference type="EMBL" id="JACHJD010000007">
    <property type="protein sequence ID" value="MBB5105461.1"/>
    <property type="molecule type" value="Genomic_DNA"/>
</dbReference>
<evidence type="ECO:0000313" key="2">
    <source>
        <dbReference type="EMBL" id="MBB5105461.1"/>
    </source>
</evidence>
<reference evidence="2 3" key="1">
    <citation type="submission" date="2020-08" db="EMBL/GenBank/DDBJ databases">
        <title>Genomic Encyclopedia of Type Strains, Phase III (KMG-III): the genomes of soil and plant-associated and newly described type strains.</title>
        <authorList>
            <person name="Whitman W."/>
        </authorList>
    </citation>
    <scope>NUCLEOTIDE SEQUENCE [LARGE SCALE GENOMIC DNA]</scope>
    <source>
        <strain evidence="2 3">CECT 3146</strain>
    </source>
</reference>
<sequence length="132" mass="14239">MPKDTDSPSLRVIGVARSPLRWADRSPSLVFRSAPAYPDRAQSRPPPFLKVTATVPSVSPSMVLSDAVMSRSSVRHLPTFAFASEPPEPEPPVDDDAWDEDDDESLRPESSSPSQAVSERPAATARAAKVSL</sequence>
<gene>
    <name evidence="2" type="ORF">FHS40_004556</name>
</gene>
<protein>
    <submittedName>
        <fullName evidence="2">Uncharacterized protein</fullName>
    </submittedName>
</protein>
<dbReference type="AlphaFoldDB" id="A0A7W8EVC6"/>
<dbReference type="Proteomes" id="UP000549009">
    <property type="component" value="Unassembled WGS sequence"/>
</dbReference>
<proteinExistence type="predicted"/>
<comment type="caution">
    <text evidence="2">The sequence shown here is derived from an EMBL/GenBank/DDBJ whole genome shotgun (WGS) entry which is preliminary data.</text>
</comment>
<name>A0A7W8EVC6_STRST</name>
<evidence type="ECO:0000313" key="3">
    <source>
        <dbReference type="Proteomes" id="UP000549009"/>
    </source>
</evidence>
<feature type="compositionally biased region" description="Acidic residues" evidence="1">
    <location>
        <begin position="87"/>
        <end position="104"/>
    </location>
</feature>
<evidence type="ECO:0000256" key="1">
    <source>
        <dbReference type="SAM" id="MobiDB-lite"/>
    </source>
</evidence>
<keyword evidence="3" id="KW-1185">Reference proteome</keyword>
<feature type="compositionally biased region" description="Polar residues" evidence="1">
    <location>
        <begin position="108"/>
        <end position="117"/>
    </location>
</feature>
<organism evidence="2 3">
    <name type="scientific">Streptomyces spectabilis</name>
    <dbReference type="NCBI Taxonomy" id="68270"/>
    <lineage>
        <taxon>Bacteria</taxon>
        <taxon>Bacillati</taxon>
        <taxon>Actinomycetota</taxon>
        <taxon>Actinomycetes</taxon>
        <taxon>Kitasatosporales</taxon>
        <taxon>Streptomycetaceae</taxon>
        <taxon>Streptomyces</taxon>
    </lineage>
</organism>
<accession>A0A7W8EVC6</accession>